<feature type="signal peptide" evidence="1">
    <location>
        <begin position="1"/>
        <end position="19"/>
    </location>
</feature>
<dbReference type="EMBL" id="SBII01000001">
    <property type="protein sequence ID" value="RWX03719.1"/>
    <property type="molecule type" value="Genomic_DNA"/>
</dbReference>
<sequence>MFKKLLLLIALIFSFSVFSQDNQLGKVTIEELSEKVYAKDTSAVAAYLYKNGKTYFEINNRYWIMITEVYTRVKIYKKEGYGYANGEITMYTGDKKGSMTFVDGNTYNLVGGTIEKTSLKEEGQFKEHPEEDFTTKKITMPNVKEGSVVEYKYIIRTPYFTNFEDWYFQYDIPVKNIMYTVKIPTFFTYNIYTKGTVEIETFHLQPELNKKIDAYETTHIYKAKDVSASKEEEYVNNKENYISMLKHELASVHVPNTEAVYYATDWPTVAGSIYDNDNFGKELKFSSYFEKDIDALIKPGMTSREKALAVFEFVKGRMNWNKKYGYLCRQGVKKAYESRTGNVAEINLMLTAMLRYAGFYANPVLVSTRANGVAMYPTRTAYNYVITAVDTENNGEVMLLDATSKYTQPNIMPVRVLNWQGRMILKNGKNAEINLMPNANSKEIVQISAQMDKGGKVSGKIRNMYYDYYAYSFRENNSDNSIDTNIQRLEKKYEGLEINDYNLLNEKDLTKAVCEEYNFLHDGVADVIGDRIFFNPMLFFTNTVNPFKQEKREYPIDFIFPRKDNYLITIKLPDGYVVETLPASMSLGMEQNIGSFKYSIVNNTGQLQLNISYEINHATISQDYYIIIKDFFKKMIEKQTEKIVLKKA</sequence>
<dbReference type="OrthoDB" id="98874at2"/>
<organism evidence="3 4">
    <name type="scientific">Flavobacterium cerinum</name>
    <dbReference type="NCBI Taxonomy" id="2502784"/>
    <lineage>
        <taxon>Bacteria</taxon>
        <taxon>Pseudomonadati</taxon>
        <taxon>Bacteroidota</taxon>
        <taxon>Flavobacteriia</taxon>
        <taxon>Flavobacteriales</taxon>
        <taxon>Flavobacteriaceae</taxon>
        <taxon>Flavobacterium</taxon>
    </lineage>
</organism>
<dbReference type="Gene3D" id="2.60.120.1130">
    <property type="match status" value="1"/>
</dbReference>
<keyword evidence="1" id="KW-0732">Signal</keyword>
<dbReference type="RefSeq" id="WP_128388274.1">
    <property type="nucleotide sequence ID" value="NZ_SBII01000001.1"/>
</dbReference>
<name>A0A3S3RLN6_9FLAO</name>
<proteinExistence type="predicted"/>
<evidence type="ECO:0000313" key="3">
    <source>
        <dbReference type="EMBL" id="RWX03719.1"/>
    </source>
</evidence>
<keyword evidence="4" id="KW-1185">Reference proteome</keyword>
<dbReference type="Gene3D" id="3.10.620.30">
    <property type="match status" value="1"/>
</dbReference>
<dbReference type="Pfam" id="PF12969">
    <property type="entry name" value="DUF3857"/>
    <property type="match status" value="1"/>
</dbReference>
<gene>
    <name evidence="3" type="ORF">EPI11_01970</name>
</gene>
<dbReference type="AlphaFoldDB" id="A0A3S3RLN6"/>
<evidence type="ECO:0000256" key="1">
    <source>
        <dbReference type="SAM" id="SignalP"/>
    </source>
</evidence>
<feature type="domain" description="DUF3857" evidence="2">
    <location>
        <begin position="100"/>
        <end position="216"/>
    </location>
</feature>
<dbReference type="InterPro" id="IPR024618">
    <property type="entry name" value="DUF3857"/>
</dbReference>
<evidence type="ECO:0000259" key="2">
    <source>
        <dbReference type="Pfam" id="PF12969"/>
    </source>
</evidence>
<feature type="chain" id="PRO_5018645686" evidence="1">
    <location>
        <begin position="20"/>
        <end position="648"/>
    </location>
</feature>
<dbReference type="Proteomes" id="UP000287527">
    <property type="component" value="Unassembled WGS sequence"/>
</dbReference>
<reference evidence="3 4" key="1">
    <citation type="submission" date="2019-01" db="EMBL/GenBank/DDBJ databases">
        <title>Flavobacterium sp. nov.,isolated from freshwater.</title>
        <authorList>
            <person name="Zhang R."/>
            <person name="Du Z.-J."/>
        </authorList>
    </citation>
    <scope>NUCLEOTIDE SEQUENCE [LARGE SCALE GENOMIC DNA]</scope>
    <source>
        <strain evidence="3 4">1E403</strain>
    </source>
</reference>
<dbReference type="Gene3D" id="2.60.40.3140">
    <property type="match status" value="1"/>
</dbReference>
<comment type="caution">
    <text evidence="3">The sequence shown here is derived from an EMBL/GenBank/DDBJ whole genome shotgun (WGS) entry which is preliminary data.</text>
</comment>
<accession>A0A3S3RLN6</accession>
<evidence type="ECO:0000313" key="4">
    <source>
        <dbReference type="Proteomes" id="UP000287527"/>
    </source>
</evidence>
<protein>
    <submittedName>
        <fullName evidence="3">DUF3857 domain-containing protein</fullName>
    </submittedName>
</protein>